<gene>
    <name evidence="4" type="ORF">A3E39_04505</name>
</gene>
<dbReference type="InterPro" id="IPR014729">
    <property type="entry name" value="Rossmann-like_a/b/a_fold"/>
</dbReference>
<dbReference type="PANTHER" id="PTHR43793">
    <property type="entry name" value="FAD SYNTHASE"/>
    <property type="match status" value="1"/>
</dbReference>
<comment type="caution">
    <text evidence="4">The sequence shown here is derived from an EMBL/GenBank/DDBJ whole genome shotgun (WGS) entry which is preliminary data.</text>
</comment>
<dbReference type="PANTHER" id="PTHR43793:SF1">
    <property type="entry name" value="FAD SYNTHASE"/>
    <property type="match status" value="1"/>
</dbReference>
<dbReference type="NCBIfam" id="TIGR00125">
    <property type="entry name" value="cyt_tran_rel"/>
    <property type="match status" value="1"/>
</dbReference>
<dbReference type="STRING" id="1802399.A3E39_04505"/>
<dbReference type="Gene3D" id="3.40.50.620">
    <property type="entry name" value="HUPs"/>
    <property type="match status" value="1"/>
</dbReference>
<evidence type="ECO:0000256" key="1">
    <source>
        <dbReference type="ARBA" id="ARBA00022679"/>
    </source>
</evidence>
<dbReference type="EMBL" id="MGEH01000037">
    <property type="protein sequence ID" value="OGL78148.1"/>
    <property type="molecule type" value="Genomic_DNA"/>
</dbReference>
<organism evidence="4 5">
    <name type="scientific">Candidatus Uhrbacteria bacterium RIFCSPHIGHO2_12_FULL_60_25</name>
    <dbReference type="NCBI Taxonomy" id="1802399"/>
    <lineage>
        <taxon>Bacteria</taxon>
        <taxon>Candidatus Uhriibacteriota</taxon>
    </lineage>
</organism>
<dbReference type="SUPFAM" id="SSF52374">
    <property type="entry name" value="Nucleotidylyl transferase"/>
    <property type="match status" value="1"/>
</dbReference>
<proteinExistence type="predicted"/>
<evidence type="ECO:0000256" key="2">
    <source>
        <dbReference type="ARBA" id="ARBA00022695"/>
    </source>
</evidence>
<reference evidence="4 5" key="1">
    <citation type="journal article" date="2016" name="Nat. Commun.">
        <title>Thousands of microbial genomes shed light on interconnected biogeochemical processes in an aquifer system.</title>
        <authorList>
            <person name="Anantharaman K."/>
            <person name="Brown C.T."/>
            <person name="Hug L.A."/>
            <person name="Sharon I."/>
            <person name="Castelle C.J."/>
            <person name="Probst A.J."/>
            <person name="Thomas B.C."/>
            <person name="Singh A."/>
            <person name="Wilkins M.J."/>
            <person name="Karaoz U."/>
            <person name="Brodie E.L."/>
            <person name="Williams K.H."/>
            <person name="Hubbard S.S."/>
            <person name="Banfield J.F."/>
        </authorList>
    </citation>
    <scope>NUCLEOTIDE SEQUENCE [LARGE SCALE GENOMIC DNA]</scope>
</reference>
<sequence>MSTVLVLGTFDGLHKGHEDYFRQAKEYGDRVIAVVARDRTVLDVKGQLPRRGEEVRRRAVHDHGLVDCAVLGRDGDKLDVICDLKPDVIVLGYDQEAFTEGLEDALRARGLNCRVVRAEPFQPDVYKSSLLNVSTAGDTITETEPVADWLPL</sequence>
<evidence type="ECO:0000313" key="4">
    <source>
        <dbReference type="EMBL" id="OGL78148.1"/>
    </source>
</evidence>
<keyword evidence="1" id="KW-0808">Transferase</keyword>
<accession>A0A1F7UKC3</accession>
<dbReference type="GO" id="GO:0016779">
    <property type="term" value="F:nucleotidyltransferase activity"/>
    <property type="evidence" value="ECO:0007669"/>
    <property type="project" value="UniProtKB-KW"/>
</dbReference>
<dbReference type="Proteomes" id="UP000176603">
    <property type="component" value="Unassembled WGS sequence"/>
</dbReference>
<keyword evidence="2" id="KW-0548">Nucleotidyltransferase</keyword>
<feature type="domain" description="Cytidyltransferase-like" evidence="3">
    <location>
        <begin position="6"/>
        <end position="121"/>
    </location>
</feature>
<dbReference type="InterPro" id="IPR050385">
    <property type="entry name" value="Archaeal_FAD_synthase"/>
</dbReference>
<name>A0A1F7UKC3_9BACT</name>
<evidence type="ECO:0000259" key="3">
    <source>
        <dbReference type="Pfam" id="PF01467"/>
    </source>
</evidence>
<dbReference type="AlphaFoldDB" id="A0A1F7UKC3"/>
<dbReference type="InterPro" id="IPR004821">
    <property type="entry name" value="Cyt_trans-like"/>
</dbReference>
<evidence type="ECO:0000313" key="5">
    <source>
        <dbReference type="Proteomes" id="UP000176603"/>
    </source>
</evidence>
<dbReference type="Pfam" id="PF01467">
    <property type="entry name" value="CTP_transf_like"/>
    <property type="match status" value="1"/>
</dbReference>
<protein>
    <recommendedName>
        <fullName evidence="3">Cytidyltransferase-like domain-containing protein</fullName>
    </recommendedName>
</protein>